<evidence type="ECO:0000256" key="1">
    <source>
        <dbReference type="ARBA" id="ARBA00007837"/>
    </source>
</evidence>
<dbReference type="InterPro" id="IPR018274">
    <property type="entry name" value="PEP_util_AS"/>
</dbReference>
<organism evidence="5 6">
    <name type="scientific">Candidatus Iainarchaeum sp</name>
    <dbReference type="NCBI Taxonomy" id="3101447"/>
    <lineage>
        <taxon>Archaea</taxon>
        <taxon>Candidatus Iainarchaeota</taxon>
        <taxon>Candidatus Iainarchaeia</taxon>
        <taxon>Candidatus Iainarchaeales</taxon>
        <taxon>Candidatus Iainarchaeaceae</taxon>
        <taxon>Candidatus Iainarchaeum</taxon>
    </lineage>
</organism>
<dbReference type="InterPro" id="IPR008279">
    <property type="entry name" value="PEP-util_enz_mobile_dom"/>
</dbReference>
<dbReference type="AlphaFoldDB" id="A0A8T4L3L2"/>
<reference evidence="5" key="1">
    <citation type="submission" date="2021-03" db="EMBL/GenBank/DDBJ databases">
        <authorList>
            <person name="Jaffe A."/>
        </authorList>
    </citation>
    <scope>NUCLEOTIDE SEQUENCE</scope>
    <source>
        <strain evidence="5">RIFCSPLOWO2_01_FULL_AR10_48_17</strain>
    </source>
</reference>
<protein>
    <recommendedName>
        <fullName evidence="4">PEP-utilising enzyme mobile domain-containing protein</fullName>
    </recommendedName>
</protein>
<evidence type="ECO:0000313" key="5">
    <source>
        <dbReference type="EMBL" id="MBS3061918.1"/>
    </source>
</evidence>
<gene>
    <name evidence="5" type="ORF">J4215_05035</name>
</gene>
<name>A0A8T4L3L2_9ARCH</name>
<evidence type="ECO:0000256" key="3">
    <source>
        <dbReference type="ARBA" id="ARBA00022840"/>
    </source>
</evidence>
<dbReference type="GO" id="GO:0008986">
    <property type="term" value="F:pyruvate, water dikinase activity"/>
    <property type="evidence" value="ECO:0007669"/>
    <property type="project" value="InterPro"/>
</dbReference>
<keyword evidence="2" id="KW-0547">Nucleotide-binding</keyword>
<comment type="similarity">
    <text evidence="1">Belongs to the PEP-utilizing enzyme family.</text>
</comment>
<dbReference type="PANTHER" id="PTHR43030">
    <property type="entry name" value="PHOSPHOENOLPYRUVATE SYNTHASE"/>
    <property type="match status" value="1"/>
</dbReference>
<feature type="domain" description="PEP-utilising enzyme mobile" evidence="4">
    <location>
        <begin position="359"/>
        <end position="429"/>
    </location>
</feature>
<comment type="caution">
    <text evidence="5">The sequence shown here is derived from an EMBL/GenBank/DDBJ whole genome shotgun (WGS) entry which is preliminary data.</text>
</comment>
<evidence type="ECO:0000259" key="4">
    <source>
        <dbReference type="Pfam" id="PF00391"/>
    </source>
</evidence>
<dbReference type="SUPFAM" id="SSF52009">
    <property type="entry name" value="Phosphohistidine domain"/>
    <property type="match status" value="1"/>
</dbReference>
<reference evidence="5" key="2">
    <citation type="submission" date="2021-05" db="EMBL/GenBank/DDBJ databases">
        <title>Protein family content uncovers lineage relationships and bacterial pathway maintenance mechanisms in DPANN archaea.</title>
        <authorList>
            <person name="Castelle C.J."/>
            <person name="Meheust R."/>
            <person name="Jaffe A.L."/>
            <person name="Seitz K."/>
            <person name="Gong X."/>
            <person name="Baker B.J."/>
            <person name="Banfield J.F."/>
        </authorList>
    </citation>
    <scope>NUCLEOTIDE SEQUENCE</scope>
    <source>
        <strain evidence="5">RIFCSPLOWO2_01_FULL_AR10_48_17</strain>
    </source>
</reference>
<dbReference type="GO" id="GO:0005524">
    <property type="term" value="F:ATP binding"/>
    <property type="evidence" value="ECO:0007669"/>
    <property type="project" value="UniProtKB-KW"/>
</dbReference>
<dbReference type="EMBL" id="JAGVWC010000011">
    <property type="protein sequence ID" value="MBS3061918.1"/>
    <property type="molecule type" value="Genomic_DNA"/>
</dbReference>
<sequence>MKNGLGFTYTDFFFFFKIDYVEANYGLADLERNSDRIEKELTKDPKYLEKQRKKWAAEVRWFFSNGLLEKDLSKFSEEELFDRLEFVGRHINAVIGIAHLIESISIRLERDLRHGIKEKTVPENVNLYFVNLTTPTKPSFALLRDQALFDIRISKGKKRSERVDRFLKTFFWADGGYAGPKQWTKEEILSTAEKIPEVKTPDAKKIQTEKTKVMTKLDFSVKQRNIVEWIDFLTDWQDQRKREILRGVCLLAKFQDELARRYSIPKRDLDYVLPWEISLQSIRNGSLQKKSKKRQKKCLYVKLGNQTTFLDQADAEFFDQQFHSKHDDLETLYGQCASLGTATGPVRVLTTVSSIGSMKDGEVLVTSMTRPEFVPAMRKAVAIVTDEGGITSHAAIVSRELGIPCVIGTKSATKVLKDGWIVQVKANHGQIVVLEKRGKFNA</sequence>
<dbReference type="PANTHER" id="PTHR43030:SF1">
    <property type="entry name" value="PHOSPHOENOLPYRUVATE SYNTHASE"/>
    <property type="match status" value="1"/>
</dbReference>
<accession>A0A8T4L3L2</accession>
<dbReference type="Gene3D" id="3.50.30.10">
    <property type="entry name" value="Phosphohistidine domain"/>
    <property type="match status" value="1"/>
</dbReference>
<dbReference type="Proteomes" id="UP000675968">
    <property type="component" value="Unassembled WGS sequence"/>
</dbReference>
<evidence type="ECO:0000256" key="2">
    <source>
        <dbReference type="ARBA" id="ARBA00022741"/>
    </source>
</evidence>
<keyword evidence="3" id="KW-0067">ATP-binding</keyword>
<dbReference type="Pfam" id="PF00391">
    <property type="entry name" value="PEP-utilizers"/>
    <property type="match status" value="1"/>
</dbReference>
<dbReference type="InterPro" id="IPR006319">
    <property type="entry name" value="PEP_synth"/>
</dbReference>
<dbReference type="PROSITE" id="PS00370">
    <property type="entry name" value="PEP_ENZYMES_PHOS_SITE"/>
    <property type="match status" value="1"/>
</dbReference>
<evidence type="ECO:0000313" key="6">
    <source>
        <dbReference type="Proteomes" id="UP000675968"/>
    </source>
</evidence>
<dbReference type="InterPro" id="IPR036637">
    <property type="entry name" value="Phosphohistidine_dom_sf"/>
</dbReference>
<proteinExistence type="inferred from homology"/>